<dbReference type="SUPFAM" id="SSF54236">
    <property type="entry name" value="Ubiquitin-like"/>
    <property type="match status" value="1"/>
</dbReference>
<dbReference type="Pfam" id="PF14555">
    <property type="entry name" value="UBA_4"/>
    <property type="match status" value="1"/>
</dbReference>
<dbReference type="InterPro" id="IPR029071">
    <property type="entry name" value="Ubiquitin-like_domsf"/>
</dbReference>
<evidence type="ECO:0000313" key="4">
    <source>
        <dbReference type="Proteomes" id="UP000799778"/>
    </source>
</evidence>
<dbReference type="Pfam" id="PF13899">
    <property type="entry name" value="Thioredoxin_7"/>
    <property type="match status" value="1"/>
</dbReference>
<dbReference type="CDD" id="cd14273">
    <property type="entry name" value="UBA_TAP-C_like"/>
    <property type="match status" value="1"/>
</dbReference>
<feature type="domain" description="UBX" evidence="2">
    <location>
        <begin position="434"/>
        <end position="511"/>
    </location>
</feature>
<feature type="compositionally biased region" description="Polar residues" evidence="1">
    <location>
        <begin position="160"/>
        <end position="170"/>
    </location>
</feature>
<feature type="region of interest" description="Disordered" evidence="1">
    <location>
        <begin position="160"/>
        <end position="199"/>
    </location>
</feature>
<name>A0A6A5XTC0_9PLEO</name>
<protein>
    <submittedName>
        <fullName evidence="3">UBX domain-containing protein 7</fullName>
    </submittedName>
</protein>
<dbReference type="Gene3D" id="1.10.8.10">
    <property type="entry name" value="DNA helicase RuvA subunit, C-terminal domain"/>
    <property type="match status" value="1"/>
</dbReference>
<dbReference type="InterPro" id="IPR036249">
    <property type="entry name" value="Thioredoxin-like_sf"/>
</dbReference>
<dbReference type="InterPro" id="IPR003903">
    <property type="entry name" value="UIM_dom"/>
</dbReference>
<dbReference type="InterPro" id="IPR050730">
    <property type="entry name" value="UBX_domain-protein"/>
</dbReference>
<dbReference type="Pfam" id="PF00789">
    <property type="entry name" value="UBX"/>
    <property type="match status" value="1"/>
</dbReference>
<dbReference type="GeneID" id="54287357"/>
<dbReference type="Gene3D" id="3.40.30.10">
    <property type="entry name" value="Glutaredoxin"/>
    <property type="match status" value="1"/>
</dbReference>
<dbReference type="RefSeq" id="XP_033384269.1">
    <property type="nucleotide sequence ID" value="XM_033529960.1"/>
</dbReference>
<organism evidence="3 4">
    <name type="scientific">Aaosphaeria arxii CBS 175.79</name>
    <dbReference type="NCBI Taxonomy" id="1450172"/>
    <lineage>
        <taxon>Eukaryota</taxon>
        <taxon>Fungi</taxon>
        <taxon>Dikarya</taxon>
        <taxon>Ascomycota</taxon>
        <taxon>Pezizomycotina</taxon>
        <taxon>Dothideomycetes</taxon>
        <taxon>Pleosporomycetidae</taxon>
        <taxon>Pleosporales</taxon>
        <taxon>Pleosporales incertae sedis</taxon>
        <taxon>Aaosphaeria</taxon>
    </lineage>
</organism>
<dbReference type="InterPro" id="IPR001012">
    <property type="entry name" value="UBX_dom"/>
</dbReference>
<dbReference type="PANTHER" id="PTHR23322:SF6">
    <property type="entry name" value="UBX DOMAIN-CONTAINING PROTEIN 7"/>
    <property type="match status" value="1"/>
</dbReference>
<reference evidence="3" key="1">
    <citation type="journal article" date="2020" name="Stud. Mycol.">
        <title>101 Dothideomycetes genomes: a test case for predicting lifestyles and emergence of pathogens.</title>
        <authorList>
            <person name="Haridas S."/>
            <person name="Albert R."/>
            <person name="Binder M."/>
            <person name="Bloem J."/>
            <person name="Labutti K."/>
            <person name="Salamov A."/>
            <person name="Andreopoulos B."/>
            <person name="Baker S."/>
            <person name="Barry K."/>
            <person name="Bills G."/>
            <person name="Bluhm B."/>
            <person name="Cannon C."/>
            <person name="Castanera R."/>
            <person name="Culley D."/>
            <person name="Daum C."/>
            <person name="Ezra D."/>
            <person name="Gonzalez J."/>
            <person name="Henrissat B."/>
            <person name="Kuo A."/>
            <person name="Liang C."/>
            <person name="Lipzen A."/>
            <person name="Lutzoni F."/>
            <person name="Magnuson J."/>
            <person name="Mondo S."/>
            <person name="Nolan M."/>
            <person name="Ohm R."/>
            <person name="Pangilinan J."/>
            <person name="Park H.-J."/>
            <person name="Ramirez L."/>
            <person name="Alfaro M."/>
            <person name="Sun H."/>
            <person name="Tritt A."/>
            <person name="Yoshinaga Y."/>
            <person name="Zwiers L.-H."/>
            <person name="Turgeon B."/>
            <person name="Goodwin S."/>
            <person name="Spatafora J."/>
            <person name="Crous P."/>
            <person name="Grigoriev I."/>
        </authorList>
    </citation>
    <scope>NUCLEOTIDE SEQUENCE</scope>
    <source>
        <strain evidence="3">CBS 175.79</strain>
    </source>
</reference>
<dbReference type="PANTHER" id="PTHR23322">
    <property type="entry name" value="FAS-ASSOCIATED PROTEIN"/>
    <property type="match status" value="1"/>
</dbReference>
<dbReference type="Gene3D" id="3.10.20.90">
    <property type="entry name" value="Phosphatidylinositol 3-kinase Catalytic Subunit, Chain A, domain 1"/>
    <property type="match status" value="1"/>
</dbReference>
<feature type="region of interest" description="Disordered" evidence="1">
    <location>
        <begin position="369"/>
        <end position="420"/>
    </location>
</feature>
<dbReference type="Proteomes" id="UP000799778">
    <property type="component" value="Unassembled WGS sequence"/>
</dbReference>
<dbReference type="PROSITE" id="PS50033">
    <property type="entry name" value="UBX"/>
    <property type="match status" value="1"/>
</dbReference>
<dbReference type="InterPro" id="IPR006577">
    <property type="entry name" value="UAS"/>
</dbReference>
<accession>A0A6A5XTC0</accession>
<dbReference type="PROSITE" id="PS50330">
    <property type="entry name" value="UIM"/>
    <property type="match status" value="1"/>
</dbReference>
<dbReference type="SUPFAM" id="SSF52833">
    <property type="entry name" value="Thioredoxin-like"/>
    <property type="match status" value="1"/>
</dbReference>
<dbReference type="CDD" id="cd02958">
    <property type="entry name" value="UAS"/>
    <property type="match status" value="1"/>
</dbReference>
<dbReference type="CDD" id="cd01767">
    <property type="entry name" value="UBX"/>
    <property type="match status" value="1"/>
</dbReference>
<dbReference type="EMBL" id="ML978069">
    <property type="protein sequence ID" value="KAF2015930.1"/>
    <property type="molecule type" value="Genomic_DNA"/>
</dbReference>
<gene>
    <name evidence="3" type="ORF">BU24DRAFT_433227</name>
</gene>
<dbReference type="OrthoDB" id="270602at2759"/>
<feature type="region of interest" description="Disordered" evidence="1">
    <location>
        <begin position="46"/>
        <end position="66"/>
    </location>
</feature>
<keyword evidence="4" id="KW-1185">Reference proteome</keyword>
<dbReference type="GO" id="GO:0005634">
    <property type="term" value="C:nucleus"/>
    <property type="evidence" value="ECO:0007669"/>
    <property type="project" value="TreeGrafter"/>
</dbReference>
<dbReference type="AlphaFoldDB" id="A0A6A5XTC0"/>
<dbReference type="GO" id="GO:0043161">
    <property type="term" value="P:proteasome-mediated ubiquitin-dependent protein catabolic process"/>
    <property type="evidence" value="ECO:0007669"/>
    <property type="project" value="TreeGrafter"/>
</dbReference>
<dbReference type="SMART" id="SM00594">
    <property type="entry name" value="UAS"/>
    <property type="match status" value="1"/>
</dbReference>
<dbReference type="SUPFAM" id="SSF46934">
    <property type="entry name" value="UBA-like"/>
    <property type="match status" value="1"/>
</dbReference>
<evidence type="ECO:0000259" key="2">
    <source>
        <dbReference type="PROSITE" id="PS50033"/>
    </source>
</evidence>
<evidence type="ECO:0000313" key="3">
    <source>
        <dbReference type="EMBL" id="KAF2015930.1"/>
    </source>
</evidence>
<feature type="compositionally biased region" description="Polar residues" evidence="1">
    <location>
        <begin position="53"/>
        <end position="66"/>
    </location>
</feature>
<proteinExistence type="predicted"/>
<sequence length="514" mass="57234">MEEEAVLNFVAITSADPEKAAQYLRLADNNLEQAIQLYFDSPNLDVGGAPSQPAATGSSNANNPIQIDSDEEMSDIDAGPATRSHRTNFEDDEAMARRLQEEMYGQPANEEVRAPMARTTETLVGPGSNWGPADAEADLDAMVQEQLANRRANRARPGIFNQQTSRSGTSVWDEAADSNARRRELATATGGASESSSKSNMLAQMYRPPFEIMFQQSWDKARDEGKDQEKWIIVNIQDPAIFDCQILNRDIWKNEDIKATIKENFIFMQYNKDDPRGSQYVNYYFQNRDSQDAYPHVAIVDPRTGEQVKIWSGPPVPPPVEFHAQLHEFLDRYSLNVNAKNPVATRKPEKKKVDVDRMTEEEMLEMALQASLDNSKGPKDDDPDALTKGTTSIGKGKAKVEEEPAPEEEPETNASSADPRFASISSSVPYAAPTGPNITRIQFKSTDGKRVVKQFSLDDPVRRLYEWIKAGGWEGKEGAEFDLVFLSKNLLDSLDQTIGEAGLRNAAVNLEFTE</sequence>
<dbReference type="GO" id="GO:0043130">
    <property type="term" value="F:ubiquitin binding"/>
    <property type="evidence" value="ECO:0007669"/>
    <property type="project" value="TreeGrafter"/>
</dbReference>
<evidence type="ECO:0000256" key="1">
    <source>
        <dbReference type="SAM" id="MobiDB-lite"/>
    </source>
</evidence>
<dbReference type="InterPro" id="IPR009060">
    <property type="entry name" value="UBA-like_sf"/>
</dbReference>